<sequence>MPLIAMNQDHSFRVKHITAGKKRAWDNSPISTNANSTTNIEANLKSIQHYRSYAGQSSKRCYKQLNINSCQLLNEDWTFSPQLRFACAQLLAGAIIMKRKTTRLYLSTPWRFMDASVPLTSTEKTS</sequence>
<dbReference type="OrthoDB" id="2250876at2759"/>
<reference evidence="1 2" key="1">
    <citation type="submission" date="2015-06" db="EMBL/GenBank/DDBJ databases">
        <title>Expansion of signal transduction pathways in fungi by whole-genome duplication.</title>
        <authorList>
            <consortium name="DOE Joint Genome Institute"/>
            <person name="Corrochano L.M."/>
            <person name="Kuo A."/>
            <person name="Marcet-Houben M."/>
            <person name="Polaino S."/>
            <person name="Salamov A."/>
            <person name="Villalobos J.M."/>
            <person name="Alvarez M.I."/>
            <person name="Avalos J."/>
            <person name="Benito E.P."/>
            <person name="Benoit I."/>
            <person name="Burger G."/>
            <person name="Camino L.P."/>
            <person name="Canovas D."/>
            <person name="Cerda-Olmedo E."/>
            <person name="Cheng J.-F."/>
            <person name="Dominguez A."/>
            <person name="Elias M."/>
            <person name="Eslava A.P."/>
            <person name="Glaser F."/>
            <person name="Grimwood J."/>
            <person name="Gutierrez G."/>
            <person name="Heitman J."/>
            <person name="Henrissat B."/>
            <person name="Iturriaga E.A."/>
            <person name="Lang B.F."/>
            <person name="Lavin J.L."/>
            <person name="Lee S."/>
            <person name="Li W."/>
            <person name="Lindquist E."/>
            <person name="Lopez-Garcia S."/>
            <person name="Luque E.M."/>
            <person name="Marcos A.T."/>
            <person name="Martin J."/>
            <person name="Mccluskey K."/>
            <person name="Medina H.R."/>
            <person name="Miralles-Duran A."/>
            <person name="Miyazaki A."/>
            <person name="Munoz-Torres E."/>
            <person name="Oguiza J.A."/>
            <person name="Ohm R."/>
            <person name="Olmedo M."/>
            <person name="Orejas M."/>
            <person name="Ortiz-Castellanos L."/>
            <person name="Pisabarro A.G."/>
            <person name="Rodriguez-Romero J."/>
            <person name="Ruiz-Herrera J."/>
            <person name="Ruiz-Vazquez R."/>
            <person name="Sanz C."/>
            <person name="Schackwitz W."/>
            <person name="Schmutz J."/>
            <person name="Shahriari M."/>
            <person name="Shelest E."/>
            <person name="Silva-Franco F."/>
            <person name="Soanes D."/>
            <person name="Syed K."/>
            <person name="Tagua V.G."/>
            <person name="Talbot N.J."/>
            <person name="Thon M."/>
            <person name="De Vries R.P."/>
            <person name="Wiebenga A."/>
            <person name="Yadav J.S."/>
            <person name="Braun E.L."/>
            <person name="Baker S."/>
            <person name="Garre V."/>
            <person name="Horwitz B."/>
            <person name="Torres-Martinez S."/>
            <person name="Idnurm A."/>
            <person name="Herrera-Estrella A."/>
            <person name="Gabaldon T."/>
            <person name="Grigoriev I.V."/>
        </authorList>
    </citation>
    <scope>NUCLEOTIDE SEQUENCE [LARGE SCALE GENOMIC DNA]</scope>
    <source>
        <strain evidence="1 2">CBS 277.49</strain>
    </source>
</reference>
<gene>
    <name evidence="1" type="ORF">MUCCIDRAFT_108112</name>
</gene>
<keyword evidence="2" id="KW-1185">Reference proteome</keyword>
<dbReference type="STRING" id="747725.A0A168M2G0"/>
<dbReference type="VEuPathDB" id="FungiDB:MUCCIDRAFT_108112"/>
<name>A0A168M2G0_MUCCL</name>
<dbReference type="AlphaFoldDB" id="A0A168M2G0"/>
<organism evidence="1 2">
    <name type="scientific">Mucor lusitanicus CBS 277.49</name>
    <dbReference type="NCBI Taxonomy" id="747725"/>
    <lineage>
        <taxon>Eukaryota</taxon>
        <taxon>Fungi</taxon>
        <taxon>Fungi incertae sedis</taxon>
        <taxon>Mucoromycota</taxon>
        <taxon>Mucoromycotina</taxon>
        <taxon>Mucoromycetes</taxon>
        <taxon>Mucorales</taxon>
        <taxon>Mucorineae</taxon>
        <taxon>Mucoraceae</taxon>
        <taxon>Mucor</taxon>
    </lineage>
</organism>
<proteinExistence type="predicted"/>
<accession>A0A168M2G0</accession>
<evidence type="ECO:0000313" key="1">
    <source>
        <dbReference type="EMBL" id="OAD04287.1"/>
    </source>
</evidence>
<evidence type="ECO:0000313" key="2">
    <source>
        <dbReference type="Proteomes" id="UP000077051"/>
    </source>
</evidence>
<protein>
    <submittedName>
        <fullName evidence="1">Uncharacterized protein</fullName>
    </submittedName>
</protein>
<dbReference type="EMBL" id="AMYB01000003">
    <property type="protein sequence ID" value="OAD04287.1"/>
    <property type="molecule type" value="Genomic_DNA"/>
</dbReference>
<dbReference type="Proteomes" id="UP000077051">
    <property type="component" value="Unassembled WGS sequence"/>
</dbReference>
<comment type="caution">
    <text evidence="1">The sequence shown here is derived from an EMBL/GenBank/DDBJ whole genome shotgun (WGS) entry which is preliminary data.</text>
</comment>